<sequence length="291" mass="32877">MCILLTSSLHPDYPLILLSNRDEYFSRKTELASFKDESRTQLRPADLAREEHGTWIGVNKAGKVAVLVNFREPYTGDPVGEISRGLIPVMFLESKQPSDIWEKVVGEQTQNFQHVGGFSLLYGELKRRRGNSEGIEPLHILSNRSSKKNSVLKGRATVGLSNSEFDKPWPKVRIGTNALEDTIKSSVAQNWSEELLVKNLFAVLSTATPEPTQWQGLTFSQAFDMFPKSVFIPPVKSDTGSDYYGTRTQTIILLRKDGYMKFIERNLHSSPDLFEIPQISEYGFQLDGWNS</sequence>
<name>A0A9P8TFH5_9ASCO</name>
<dbReference type="PANTHER" id="PTHR17985">
    <property type="entry name" value="SER/THR-RICH PROTEIN T10 IN DGCR REGION"/>
    <property type="match status" value="1"/>
</dbReference>
<dbReference type="PANTHER" id="PTHR17985:SF8">
    <property type="entry name" value="TRANSPORT AND GOLGI ORGANIZATION PROTEIN 2 HOMOLOG"/>
    <property type="match status" value="1"/>
</dbReference>
<organism evidence="1 2">
    <name type="scientific">Ogataea polymorpha</name>
    <dbReference type="NCBI Taxonomy" id="460523"/>
    <lineage>
        <taxon>Eukaryota</taxon>
        <taxon>Fungi</taxon>
        <taxon>Dikarya</taxon>
        <taxon>Ascomycota</taxon>
        <taxon>Saccharomycotina</taxon>
        <taxon>Pichiomycetes</taxon>
        <taxon>Pichiales</taxon>
        <taxon>Pichiaceae</taxon>
        <taxon>Ogataea</taxon>
    </lineage>
</organism>
<dbReference type="EMBL" id="JAEUBD010000146">
    <property type="protein sequence ID" value="KAH3676966.1"/>
    <property type="molecule type" value="Genomic_DNA"/>
</dbReference>
<gene>
    <name evidence="1" type="ORF">OGATHE_001456</name>
</gene>
<dbReference type="Pfam" id="PF05742">
    <property type="entry name" value="TANGO2"/>
    <property type="match status" value="1"/>
</dbReference>
<evidence type="ECO:0008006" key="3">
    <source>
        <dbReference type="Google" id="ProtNLM"/>
    </source>
</evidence>
<reference evidence="1" key="2">
    <citation type="submission" date="2021-01" db="EMBL/GenBank/DDBJ databases">
        <authorList>
            <person name="Schikora-Tamarit M.A."/>
        </authorList>
    </citation>
    <scope>NUCLEOTIDE SEQUENCE</scope>
    <source>
        <strain evidence="1">NCAIM Y.01608</strain>
    </source>
</reference>
<comment type="caution">
    <text evidence="1">The sequence shown here is derived from an EMBL/GenBank/DDBJ whole genome shotgun (WGS) entry which is preliminary data.</text>
</comment>
<dbReference type="GO" id="GO:0007030">
    <property type="term" value="P:Golgi organization"/>
    <property type="evidence" value="ECO:0007669"/>
    <property type="project" value="TreeGrafter"/>
</dbReference>
<protein>
    <recommendedName>
        <fullName evidence="3">DUF833-domain-containing protein</fullName>
    </recommendedName>
</protein>
<dbReference type="Proteomes" id="UP000788993">
    <property type="component" value="Unassembled WGS sequence"/>
</dbReference>
<accession>A0A9P8TFH5</accession>
<dbReference type="GO" id="GO:0009306">
    <property type="term" value="P:protein secretion"/>
    <property type="evidence" value="ECO:0007669"/>
    <property type="project" value="TreeGrafter"/>
</dbReference>
<dbReference type="AlphaFoldDB" id="A0A9P8TFH5"/>
<dbReference type="InterPro" id="IPR008551">
    <property type="entry name" value="TANGO2"/>
</dbReference>
<evidence type="ECO:0000313" key="2">
    <source>
        <dbReference type="Proteomes" id="UP000788993"/>
    </source>
</evidence>
<evidence type="ECO:0000313" key="1">
    <source>
        <dbReference type="EMBL" id="KAH3676966.1"/>
    </source>
</evidence>
<dbReference type="GO" id="GO:0005794">
    <property type="term" value="C:Golgi apparatus"/>
    <property type="evidence" value="ECO:0007669"/>
    <property type="project" value="TreeGrafter"/>
</dbReference>
<proteinExistence type="predicted"/>
<reference evidence="1" key="1">
    <citation type="journal article" date="2021" name="Open Biol.">
        <title>Shared evolutionary footprints suggest mitochondrial oxidative damage underlies multiple complex I losses in fungi.</title>
        <authorList>
            <person name="Schikora-Tamarit M.A."/>
            <person name="Marcet-Houben M."/>
            <person name="Nosek J."/>
            <person name="Gabaldon T."/>
        </authorList>
    </citation>
    <scope>NUCLEOTIDE SEQUENCE</scope>
    <source>
        <strain evidence="1">NCAIM Y.01608</strain>
    </source>
</reference>
<keyword evidence="2" id="KW-1185">Reference proteome</keyword>